<dbReference type="KEGG" id="cat:CA2559_01535"/>
<evidence type="ECO:0000313" key="2">
    <source>
        <dbReference type="EMBL" id="EAP87396.1"/>
    </source>
</evidence>
<evidence type="ECO:0000313" key="3">
    <source>
        <dbReference type="Proteomes" id="UP000002297"/>
    </source>
</evidence>
<dbReference type="SUPFAM" id="SSF53448">
    <property type="entry name" value="Nucleotide-diphospho-sugar transferases"/>
    <property type="match status" value="1"/>
</dbReference>
<organism evidence="2 3">
    <name type="scientific">Croceibacter atlanticus (strain ATCC BAA-628 / JCM 21780 / CIP 108009 / IAM 15332 / KCTC 12090 / HTCC2559)</name>
    <dbReference type="NCBI Taxonomy" id="216432"/>
    <lineage>
        <taxon>Bacteria</taxon>
        <taxon>Pseudomonadati</taxon>
        <taxon>Bacteroidota</taxon>
        <taxon>Flavobacteriia</taxon>
        <taxon>Flavobacteriales</taxon>
        <taxon>Flavobacteriaceae</taxon>
        <taxon>Croceibacter</taxon>
    </lineage>
</organism>
<sequence length="528" mass="60493">MRGTIKANILDFTAQQLKQIENHGLTLKQVENQLQTFMEGIPFINLTDCATIENGILQISDDKKQTYIKLYNSKLDDIEVIKFVPASGAATRMFKSLYRFLDTYNPSKESINAFINKTKDNTLKLFFVGLEKFPFYEAILQQLKKTCPNYNSLSDDDKKVCIVECLLGETGLNYGNLPKGLVPFHKYKEHTASAFAEHLFEASKYAAPNKKAHLHFTISNNHYNKFKSEYDRIKDIVSNKTDTTFITTESYQKKSTDTVAVNLDNTPFIDDDGNLVFRPGGHGALIENLNEQDADIIFIKNIDNVVTYQYEEDVANYKKMLGGLLLEQRQTSFKFLEMLDENANPTEEFIHEIVYFLQDNFNNILSEDFEKFSLKYQIEYLREQLDKPIRVCGMVKNEGEPGGGPFWVKHESGKISLQIVESVQINKEDPRQLSCLNDATHFNPVDIVCSVRNYKGEKFDLLKYVDYKAGFINQKTINGQDIKALERPGLWNGSMAHWNTIFVEVPLSTFNPVKTVVDLLKESHQISN</sequence>
<keyword evidence="3" id="KW-1185">Reference proteome</keyword>
<dbReference type="eggNOG" id="COG3172">
    <property type="taxonomic scope" value="Bacteria"/>
</dbReference>
<name>A3U579_CROAH</name>
<dbReference type="InterPro" id="IPR025393">
    <property type="entry name" value="DUF4301"/>
</dbReference>
<feature type="domain" description="DUF4301" evidence="1">
    <location>
        <begin position="14"/>
        <end position="525"/>
    </location>
</feature>
<dbReference type="AlphaFoldDB" id="A3U579"/>
<reference evidence="2 3" key="1">
    <citation type="journal article" date="2010" name="J. Bacteriol.">
        <title>The complete genome sequence of Croceibacter atlanticus HTCC2559T.</title>
        <authorList>
            <person name="Oh H.M."/>
            <person name="Kang I."/>
            <person name="Ferriera S."/>
            <person name="Giovannoni S.J."/>
            <person name="Cho J.C."/>
        </authorList>
    </citation>
    <scope>NUCLEOTIDE SEQUENCE [LARGE SCALE GENOMIC DNA]</scope>
    <source>
        <strain evidence="3">ATCC BAA-628 / HTCC2559 / KCTC 12090</strain>
    </source>
</reference>
<dbReference type="STRING" id="216432.CA2559_01535"/>
<dbReference type="HOGENOM" id="CLU_024244_0_0_10"/>
<dbReference type="Pfam" id="PF14134">
    <property type="entry name" value="DUF4301"/>
    <property type="match status" value="1"/>
</dbReference>
<accession>A3U579</accession>
<evidence type="ECO:0000259" key="1">
    <source>
        <dbReference type="Pfam" id="PF14134"/>
    </source>
</evidence>
<proteinExistence type="predicted"/>
<gene>
    <name evidence="2" type="ordered locus">CA2559_01535</name>
</gene>
<dbReference type="InterPro" id="IPR029044">
    <property type="entry name" value="Nucleotide-diphossugar_trans"/>
</dbReference>
<dbReference type="EMBL" id="CP002046">
    <property type="protein sequence ID" value="EAP87396.1"/>
    <property type="molecule type" value="Genomic_DNA"/>
</dbReference>
<dbReference type="Proteomes" id="UP000002297">
    <property type="component" value="Chromosome"/>
</dbReference>
<protein>
    <recommendedName>
        <fullName evidence="1">DUF4301 domain-containing protein</fullName>
    </recommendedName>
</protein>